<keyword evidence="3" id="KW-1185">Reference proteome</keyword>
<feature type="compositionally biased region" description="Polar residues" evidence="1">
    <location>
        <begin position="1"/>
        <end position="17"/>
    </location>
</feature>
<evidence type="ECO:0000313" key="4">
    <source>
        <dbReference type="WBParaSite" id="GPUH_0002260001-mRNA-1"/>
    </source>
</evidence>
<dbReference type="AlphaFoldDB" id="A0A183ENN2"/>
<evidence type="ECO:0000256" key="1">
    <source>
        <dbReference type="SAM" id="MobiDB-lite"/>
    </source>
</evidence>
<dbReference type="WBParaSite" id="GPUH_0002260001-mRNA-1">
    <property type="protein sequence ID" value="GPUH_0002260001-mRNA-1"/>
    <property type="gene ID" value="GPUH_0002260001"/>
</dbReference>
<dbReference type="Proteomes" id="UP000271098">
    <property type="component" value="Unassembled WGS sequence"/>
</dbReference>
<dbReference type="EMBL" id="UYRT01095420">
    <property type="protein sequence ID" value="VDN40239.1"/>
    <property type="molecule type" value="Genomic_DNA"/>
</dbReference>
<name>A0A183ENN2_9BILA</name>
<reference evidence="2 3" key="2">
    <citation type="submission" date="2018-11" db="EMBL/GenBank/DDBJ databases">
        <authorList>
            <consortium name="Pathogen Informatics"/>
        </authorList>
    </citation>
    <scope>NUCLEOTIDE SEQUENCE [LARGE SCALE GENOMIC DNA]</scope>
</reference>
<feature type="compositionally biased region" description="Polar residues" evidence="1">
    <location>
        <begin position="53"/>
        <end position="62"/>
    </location>
</feature>
<evidence type="ECO:0000313" key="2">
    <source>
        <dbReference type="EMBL" id="VDN40239.1"/>
    </source>
</evidence>
<organism evidence="4">
    <name type="scientific">Gongylonema pulchrum</name>
    <dbReference type="NCBI Taxonomy" id="637853"/>
    <lineage>
        <taxon>Eukaryota</taxon>
        <taxon>Metazoa</taxon>
        <taxon>Ecdysozoa</taxon>
        <taxon>Nematoda</taxon>
        <taxon>Chromadorea</taxon>
        <taxon>Rhabditida</taxon>
        <taxon>Spirurina</taxon>
        <taxon>Spiruromorpha</taxon>
        <taxon>Spiruroidea</taxon>
        <taxon>Gongylonematidae</taxon>
        <taxon>Gongylonema</taxon>
    </lineage>
</organism>
<evidence type="ECO:0000313" key="3">
    <source>
        <dbReference type="Proteomes" id="UP000271098"/>
    </source>
</evidence>
<feature type="region of interest" description="Disordered" evidence="1">
    <location>
        <begin position="53"/>
        <end position="73"/>
    </location>
</feature>
<accession>A0A183ENN2</accession>
<feature type="region of interest" description="Disordered" evidence="1">
    <location>
        <begin position="1"/>
        <end position="33"/>
    </location>
</feature>
<reference evidence="4" key="1">
    <citation type="submission" date="2016-06" db="UniProtKB">
        <authorList>
            <consortium name="WormBaseParasite"/>
        </authorList>
    </citation>
    <scope>IDENTIFICATION</scope>
</reference>
<gene>
    <name evidence="2" type="ORF">GPUH_LOCUS22577</name>
</gene>
<protein>
    <submittedName>
        <fullName evidence="4">DET1- and DDB1-associated protein 1</fullName>
    </submittedName>
</protein>
<proteinExistence type="predicted"/>
<sequence>MPDLPSVSQLSPDTSPPSGKHSPAPGGTPRWHYDDPIIIAEKYYTEMHITRNTSRTAQSTLAPSPARNVHVET</sequence>